<evidence type="ECO:0000259" key="2">
    <source>
        <dbReference type="Pfam" id="PF00171"/>
    </source>
</evidence>
<dbReference type="STRING" id="1054996.SAMN05444414_13126"/>
<dbReference type="InterPro" id="IPR016162">
    <property type="entry name" value="Ald_DH_N"/>
</dbReference>
<evidence type="ECO:0000313" key="3">
    <source>
        <dbReference type="EMBL" id="SHL71664.1"/>
    </source>
</evidence>
<dbReference type="InterPro" id="IPR015590">
    <property type="entry name" value="Aldehyde_DH_dom"/>
</dbReference>
<reference evidence="4" key="1">
    <citation type="submission" date="2016-11" db="EMBL/GenBank/DDBJ databases">
        <authorList>
            <person name="Varghese N."/>
            <person name="Submissions S."/>
        </authorList>
    </citation>
    <scope>NUCLEOTIDE SEQUENCE [LARGE SCALE GENOMIC DNA]</scope>
    <source>
        <strain evidence="4">DSM 29327</strain>
    </source>
</reference>
<accession>A0A1M7CWS2</accession>
<dbReference type="EMBL" id="FRBN01000031">
    <property type="protein sequence ID" value="SHL71664.1"/>
    <property type="molecule type" value="Genomic_DNA"/>
</dbReference>
<dbReference type="Proteomes" id="UP000184191">
    <property type="component" value="Unassembled WGS sequence"/>
</dbReference>
<dbReference type="PANTHER" id="PTHR43111">
    <property type="entry name" value="ALDEHYDE DEHYDROGENASE B-RELATED"/>
    <property type="match status" value="1"/>
</dbReference>
<dbReference type="SUPFAM" id="SSF53720">
    <property type="entry name" value="ALDH-like"/>
    <property type="match status" value="1"/>
</dbReference>
<dbReference type="PANTHER" id="PTHR43111:SF1">
    <property type="entry name" value="ALDEHYDE DEHYDROGENASE B-RELATED"/>
    <property type="match status" value="1"/>
</dbReference>
<dbReference type="AlphaFoldDB" id="A0A1M7CWS2"/>
<evidence type="ECO:0000313" key="4">
    <source>
        <dbReference type="Proteomes" id="UP000184191"/>
    </source>
</evidence>
<keyword evidence="1" id="KW-0560">Oxidoreductase</keyword>
<organism evidence="3 4">
    <name type="scientific">Roseovarius marisflavi</name>
    <dbReference type="NCBI Taxonomy" id="1054996"/>
    <lineage>
        <taxon>Bacteria</taxon>
        <taxon>Pseudomonadati</taxon>
        <taxon>Pseudomonadota</taxon>
        <taxon>Alphaproteobacteria</taxon>
        <taxon>Rhodobacterales</taxon>
        <taxon>Roseobacteraceae</taxon>
        <taxon>Roseovarius</taxon>
    </lineage>
</organism>
<dbReference type="InterPro" id="IPR016161">
    <property type="entry name" value="Ald_DH/histidinol_DH"/>
</dbReference>
<proteinExistence type="predicted"/>
<dbReference type="GO" id="GO:0016491">
    <property type="term" value="F:oxidoreductase activity"/>
    <property type="evidence" value="ECO:0007669"/>
    <property type="project" value="UniProtKB-KW"/>
</dbReference>
<protein>
    <submittedName>
        <fullName evidence="3">Aldehyde dehydrogenase family protein</fullName>
    </submittedName>
</protein>
<keyword evidence="4" id="KW-1185">Reference proteome</keyword>
<name>A0A1M7CWS2_9RHOB</name>
<sequence>MSEIDNDTVAYHFLEPLGVVGQIIPWNFWILMAAWKLAPALAAGNCIVMKPAEQTPAAIMVLAELIADFLPAGVLNIVNGKRQLDIHCIRARDGADDGAADRGDVVETAPVDGCYECASDEVVITGLERRGMVPGHLGPLIHGVSSDCARSSAGNAANLRFGGCPVSPVAGDGPAHLSQG</sequence>
<evidence type="ECO:0000256" key="1">
    <source>
        <dbReference type="ARBA" id="ARBA00023002"/>
    </source>
</evidence>
<dbReference type="Gene3D" id="3.40.605.10">
    <property type="entry name" value="Aldehyde Dehydrogenase, Chain A, domain 1"/>
    <property type="match status" value="1"/>
</dbReference>
<dbReference type="Pfam" id="PF00171">
    <property type="entry name" value="Aldedh"/>
    <property type="match status" value="1"/>
</dbReference>
<feature type="domain" description="Aldehyde dehydrogenase" evidence="2">
    <location>
        <begin position="5"/>
        <end position="82"/>
    </location>
</feature>
<gene>
    <name evidence="3" type="ORF">SAMN05444414_13126</name>
</gene>